<dbReference type="PANTHER" id="PTHR34478:SF1">
    <property type="entry name" value="PROTEIN LEMA"/>
    <property type="match status" value="1"/>
</dbReference>
<keyword evidence="3" id="KW-0812">Transmembrane</keyword>
<comment type="caution">
    <text evidence="6">The sequence shown here is derived from an EMBL/GenBank/DDBJ whole genome shotgun (WGS) entry which is preliminary data.</text>
</comment>
<evidence type="ECO:0000256" key="3">
    <source>
        <dbReference type="ARBA" id="ARBA00022692"/>
    </source>
</evidence>
<dbReference type="EMBL" id="JAGDYP010000004">
    <property type="protein sequence ID" value="MBO1884103.1"/>
    <property type="molecule type" value="Genomic_DNA"/>
</dbReference>
<evidence type="ECO:0000256" key="2">
    <source>
        <dbReference type="ARBA" id="ARBA00008854"/>
    </source>
</evidence>
<dbReference type="Pfam" id="PF04011">
    <property type="entry name" value="LemA"/>
    <property type="match status" value="1"/>
</dbReference>
<evidence type="ECO:0000313" key="6">
    <source>
        <dbReference type="EMBL" id="MBO1884103.1"/>
    </source>
</evidence>
<evidence type="ECO:0000256" key="5">
    <source>
        <dbReference type="ARBA" id="ARBA00023136"/>
    </source>
</evidence>
<evidence type="ECO:0000313" key="7">
    <source>
        <dbReference type="Proteomes" id="UP000681610"/>
    </source>
</evidence>
<dbReference type="RefSeq" id="WP_208058652.1">
    <property type="nucleotide sequence ID" value="NZ_JAGDYP010000004.1"/>
</dbReference>
<comment type="similarity">
    <text evidence="2">Belongs to the LemA family.</text>
</comment>
<dbReference type="Gene3D" id="1.20.1440.20">
    <property type="entry name" value="LemA-like domain"/>
    <property type="match status" value="1"/>
</dbReference>
<evidence type="ECO:0000256" key="4">
    <source>
        <dbReference type="ARBA" id="ARBA00022989"/>
    </source>
</evidence>
<gene>
    <name evidence="6" type="ORF">J4N46_06665</name>
</gene>
<dbReference type="InterPro" id="IPR007156">
    <property type="entry name" value="MamQ_LemA"/>
</dbReference>
<name>A0ABS3PYP5_9FLAO</name>
<dbReference type="SUPFAM" id="SSF140478">
    <property type="entry name" value="LemA-like"/>
    <property type="match status" value="1"/>
</dbReference>
<reference evidence="6 7" key="1">
    <citation type="submission" date="2021-03" db="EMBL/GenBank/DDBJ databases">
        <title>Isolation and description of Capnocytophaga bilenii sp. nov., a novel Capnocytophaga species, isolated from a gingivitis subject.</title>
        <authorList>
            <person name="Antezack A."/>
            <person name="Monnet-Corti V."/>
            <person name="La Scola B."/>
        </authorList>
    </citation>
    <scope>NUCLEOTIDE SEQUENCE [LARGE SCALE GENOMIC DNA]</scope>
    <source>
        <strain evidence="6 7">Marseille-Q4570</strain>
    </source>
</reference>
<dbReference type="PANTHER" id="PTHR34478">
    <property type="entry name" value="PROTEIN LEMA"/>
    <property type="match status" value="1"/>
</dbReference>
<organism evidence="6 7">
    <name type="scientific">Capnocytophaga bilenii</name>
    <dbReference type="NCBI Taxonomy" id="2819369"/>
    <lineage>
        <taxon>Bacteria</taxon>
        <taxon>Pseudomonadati</taxon>
        <taxon>Bacteroidota</taxon>
        <taxon>Flavobacteriia</taxon>
        <taxon>Flavobacteriales</taxon>
        <taxon>Flavobacteriaceae</taxon>
        <taxon>Capnocytophaga</taxon>
    </lineage>
</organism>
<keyword evidence="4" id="KW-1133">Transmembrane helix</keyword>
<keyword evidence="7" id="KW-1185">Reference proteome</keyword>
<dbReference type="InterPro" id="IPR023353">
    <property type="entry name" value="LemA-like_dom_sf"/>
</dbReference>
<proteinExistence type="inferred from homology"/>
<sequence>MIAIIVAIAIVVLPLLYIVVQYNSITRRRNQIENAISSLDSLFIQRADLIPNLVETVKQYANFEKETLTKIAELRRPKTIGDITENDNPYVQTDEATVSLKSFMLQAEAYPDLKSSTQFTYLQRQLTDCEEQIAAGRRYLSASITDYNDKIVVFPSNLIASLFGLKKYQWQYATKEQREAVKVKF</sequence>
<keyword evidence="5" id="KW-0472">Membrane</keyword>
<comment type="subcellular location">
    <subcellularLocation>
        <location evidence="1">Membrane</location>
        <topology evidence="1">Single-pass membrane protein</topology>
    </subcellularLocation>
</comment>
<protein>
    <submittedName>
        <fullName evidence="6">LemA family protein</fullName>
    </submittedName>
</protein>
<accession>A0ABS3PYP5</accession>
<evidence type="ECO:0000256" key="1">
    <source>
        <dbReference type="ARBA" id="ARBA00004167"/>
    </source>
</evidence>
<dbReference type="Proteomes" id="UP000681610">
    <property type="component" value="Unassembled WGS sequence"/>
</dbReference>